<organism evidence="2">
    <name type="scientific">Zea mays</name>
    <name type="common">Maize</name>
    <dbReference type="NCBI Taxonomy" id="4577"/>
    <lineage>
        <taxon>Eukaryota</taxon>
        <taxon>Viridiplantae</taxon>
        <taxon>Streptophyta</taxon>
        <taxon>Embryophyta</taxon>
        <taxon>Tracheophyta</taxon>
        <taxon>Spermatophyta</taxon>
        <taxon>Magnoliopsida</taxon>
        <taxon>Liliopsida</taxon>
        <taxon>Poales</taxon>
        <taxon>Poaceae</taxon>
        <taxon>PACMAD clade</taxon>
        <taxon>Panicoideae</taxon>
        <taxon>Andropogonodae</taxon>
        <taxon>Andropogoneae</taxon>
        <taxon>Tripsacinae</taxon>
        <taxon>Zea</taxon>
    </lineage>
</organism>
<comment type="caution">
    <text evidence="2">The sequence shown here is derived from an EMBL/GenBank/DDBJ whole genome shotgun (WGS) entry which is preliminary data.</text>
</comment>
<dbReference type="GO" id="GO:0030014">
    <property type="term" value="C:CCR4-NOT complex"/>
    <property type="evidence" value="ECO:0007669"/>
    <property type="project" value="InterPro"/>
</dbReference>
<dbReference type="PANTHER" id="PTHR15975">
    <property type="entry name" value="CCR4-NOT TRANSCRIPTION COMPLEX SUBUNIT 11"/>
    <property type="match status" value="1"/>
</dbReference>
<dbReference type="PANTHER" id="PTHR15975:SF2">
    <property type="entry name" value="CCR4-NOT TRANSCRIPTION COMPLEX SUBUNIT 11"/>
    <property type="match status" value="1"/>
</dbReference>
<name>A0A3L6F5Y3_MAIZE</name>
<dbReference type="AlphaFoldDB" id="A0A3L6F5Y3"/>
<evidence type="ECO:0000313" key="2">
    <source>
        <dbReference type="EMBL" id="PWZ27711.1"/>
    </source>
</evidence>
<dbReference type="Proteomes" id="UP000251960">
    <property type="component" value="Chromosome 4"/>
</dbReference>
<sequence length="276" mass="30409">MSDKKDVEAGTSPPAAPRVAAAAPKPSTYVPMFALRGEECANLLALVSAVSRPLEDAVVDFLARVPPERRFRFGSAISFVLEDKMMLQPAERLVAFAILHQGYSSQSANPFLPLLINVLKQSAVDYLNGSDYASQVLLPREHLEKQCSYDAARPLPFSSNFRDATVRSVIPDPYVFQSFGSSSEVSSIIPNRDDMVATLLQQTSLGLPPQWIRPSPPRLEIFEGELQWLNIDNNHELLWDGTMCADTSRGAVIRDLFEQACKGPLSMAQREVLSAT</sequence>
<evidence type="ECO:0000256" key="1">
    <source>
        <dbReference type="SAM" id="MobiDB-lite"/>
    </source>
</evidence>
<gene>
    <name evidence="2" type="primary">CNOT11_0</name>
    <name evidence="2" type="ORF">Zm00014a_026840</name>
</gene>
<proteinExistence type="predicted"/>
<reference evidence="2" key="1">
    <citation type="journal article" date="2018" name="Nat. Genet.">
        <title>Extensive intraspecific gene order and gene structural variations between Mo17 and other maize genomes.</title>
        <authorList>
            <person name="Sun S."/>
            <person name="Zhou Y."/>
            <person name="Chen J."/>
            <person name="Shi J."/>
            <person name="Zhao H."/>
            <person name="Zhao H."/>
            <person name="Song W."/>
            <person name="Zhang M."/>
            <person name="Cui Y."/>
            <person name="Dong X."/>
            <person name="Liu H."/>
            <person name="Ma X."/>
            <person name="Jiao Y."/>
            <person name="Wang B."/>
            <person name="Wei X."/>
            <person name="Stein J.C."/>
            <person name="Glaubitz J.C."/>
            <person name="Lu F."/>
            <person name="Yu G."/>
            <person name="Liang C."/>
            <person name="Fengler K."/>
            <person name="Li B."/>
            <person name="Rafalski A."/>
            <person name="Schnable P.S."/>
            <person name="Ware D.H."/>
            <person name="Buckler E.S."/>
            <person name="Lai J."/>
        </authorList>
    </citation>
    <scope>NUCLEOTIDE SEQUENCE [LARGE SCALE GENOMIC DNA]</scope>
    <source>
        <tissue evidence="2">Seedling</tissue>
    </source>
</reference>
<accession>A0A3L6F5Y3</accession>
<dbReference type="InterPro" id="IPR019312">
    <property type="entry name" value="CNOT11"/>
</dbReference>
<dbReference type="ExpressionAtlas" id="A0A3L6F5Y3">
    <property type="expression patterns" value="baseline and differential"/>
</dbReference>
<feature type="region of interest" description="Disordered" evidence="1">
    <location>
        <begin position="1"/>
        <end position="20"/>
    </location>
</feature>
<protein>
    <submittedName>
        <fullName evidence="2">CCR4-NOT transcription complex subunit 11</fullName>
    </submittedName>
</protein>
<dbReference type="EMBL" id="NCVQ01000005">
    <property type="protein sequence ID" value="PWZ27711.1"/>
    <property type="molecule type" value="Genomic_DNA"/>
</dbReference>